<protein>
    <submittedName>
        <fullName evidence="1">Triazine hydrolase</fullName>
    </submittedName>
</protein>
<keyword evidence="1" id="KW-0378">Hydrolase</keyword>
<organism evidence="1">
    <name type="scientific">uncultured Actinomycetes bacterium</name>
    <dbReference type="NCBI Taxonomy" id="152507"/>
    <lineage>
        <taxon>Bacteria</taxon>
        <taxon>Bacillati</taxon>
        <taxon>Actinomycetota</taxon>
        <taxon>Actinomycetes</taxon>
        <taxon>environmental samples</taxon>
    </lineage>
</organism>
<reference evidence="1" key="1">
    <citation type="submission" date="2011-08" db="EMBL/GenBank/DDBJ databases">
        <title>Effect of atrazine application history on degradation gene occurrence and natural degradation potential in different soils.</title>
        <authorList>
            <person name="Nousiainen A.O."/>
            <person name="Bjoerkloef K."/>
            <person name="Sagarkar S."/>
            <person name="Mukherjee S."/>
            <person name="Purohit H.J."/>
            <person name="Kapley A."/>
            <person name="Jorgensen K.S."/>
        </authorList>
    </citation>
    <scope>NUCLEOTIDE SEQUENCE</scope>
</reference>
<feature type="non-terminal residue" evidence="1">
    <location>
        <position position="67"/>
    </location>
</feature>
<gene>
    <name evidence="1" type="primary">trzN</name>
</gene>
<dbReference type="AlphaFoldDB" id="G0W2Y9"/>
<proteinExistence type="predicted"/>
<accession>G0W2Y9</accession>
<dbReference type="GO" id="GO:0016787">
    <property type="term" value="F:hydrolase activity"/>
    <property type="evidence" value="ECO:0007669"/>
    <property type="project" value="UniProtKB-KW"/>
</dbReference>
<sequence length="67" mass="7030">SVIDDLYVAGNIQGAVSELARWPRAQVTAAVDAIARIAEARPPGASLPIEPPRVRAAVMLQTELPVA</sequence>
<dbReference type="EMBL" id="HE579082">
    <property type="protein sequence ID" value="CCD21887.1"/>
    <property type="molecule type" value="Genomic_DNA"/>
</dbReference>
<feature type="non-terminal residue" evidence="1">
    <location>
        <position position="1"/>
    </location>
</feature>
<evidence type="ECO:0000313" key="1">
    <source>
        <dbReference type="EMBL" id="CCD21887.1"/>
    </source>
</evidence>
<name>G0W2Y9_9ACTN</name>